<keyword evidence="4 9" id="KW-0812">Transmembrane</keyword>
<evidence type="ECO:0000259" key="10">
    <source>
        <dbReference type="PROSITE" id="PS50156"/>
    </source>
</evidence>
<feature type="transmembrane region" description="Helical" evidence="9">
    <location>
        <begin position="762"/>
        <end position="784"/>
    </location>
</feature>
<sequence>MGCRMIDNFLKKAFYKLGHFVGQHPGYFIVIPIILTKIFVSGLYFMDYQYDPEYLFSPVDGQAKTEREIMETHFPTNYTQFKSSRIARVGKFARLVIDAKDGGSMLRSSLWNQLLFLDEIVYNVSVEHNGHEYQYLDLCARWGGYCYDNEILSLADLIPQVEQGLLNLTYPIYFNPFTFEAITMPAFLGGVEFGEEDHIIGEVKGVALAYFLDVSEEWMVGVGDDWERKLLEQVANLSKIYAPDLQIGRFVSNTPAWEMEKSRLSVTNILVINVIAMVIFSFGAAVMSDNVRSKPIIGFSGLLSAGMAIMAAFGFACYIGVEFISLNMAAPFLLLGIGIDDTFVMLSSWRRSPIHSTVPERMGRCYADAAVSITVTSLTDFLSFMAGAVTPFPSVRIFCLFTGIAVAFIYIWHCTFFGAIMALSGYAENKNLHAICCCVKATPKSQAMNRNFLFRWFMTGGINPDDPHNPRDNRDHAGMVFFRDVFGKFLTKTWVKALVLCVFGVYIVIACWGVTNLQEGLQKRNTANYDSYSVEYYDMEDKYFKKYAFAISLMFTGPHINFADTFTQAKIENITQTFESSQYIDGKVTQSWLRDFLDYVRRNADNSDYDFSVDTELKFTNLLRTVYLADPTNPLNLDVEYSDDLKRVKSARFLIQGHNIKNSYMEQQMVMELRDICNRFSTDDMQIDVFQPFFIYIDQYLAIKPQTIQCVIATAIIMICVSLLLIPSVISSIWISFSIISIEVGVVGYMTWWGVSLDGVALINLIMCIGFSVDFSAHICYHYIAEDGKQPDDRIRGSLYGLGIPIIQGALSTIVGVSGLAFAPSYLFVTFFKMIFLVIVLGVLHGLILLPVLLSLFGPASCDSRSQKSTRSSGLSTPTTISCNFQQPSCYTVNLGFVADQISPSPAMSSHHYHSKGHQTRQPSGDEMDFHHYNASHMVEYPSHGRGRSEERSRRPREGKSRSSRERSRDQLDYVSSLPQGYMEEYETSTPRVRHTIVIDSQPIPPKTNRESRAPRKEPRRDQNQRPYKSQDRAKEQAPKDSPSSKVGKKPVIRSQSHVPHSLESTQVANHLSSLSSSMAEDSLQVMVGPGGDVLVKQPLRKFNSVPYHKFTNEGGYSSDESLRSAEREANGIPQGYPIPHRISYYQNPQMDSLWDRQQ</sequence>
<dbReference type="AlphaFoldDB" id="A0A553PH59"/>
<feature type="transmembrane region" description="Helical" evidence="9">
    <location>
        <begin position="733"/>
        <end position="755"/>
    </location>
</feature>
<feature type="compositionally biased region" description="Basic and acidic residues" evidence="8">
    <location>
        <begin position="1008"/>
        <end position="1039"/>
    </location>
</feature>
<dbReference type="PROSITE" id="PS50156">
    <property type="entry name" value="SSD"/>
    <property type="match status" value="1"/>
</dbReference>
<keyword evidence="12" id="KW-1185">Reference proteome</keyword>
<feature type="region of interest" description="Disordered" evidence="8">
    <location>
        <begin position="1113"/>
        <end position="1136"/>
    </location>
</feature>
<feature type="transmembrane region" description="Helical" evidence="9">
    <location>
        <begin position="26"/>
        <end position="46"/>
    </location>
</feature>
<feature type="compositionally biased region" description="Basic and acidic residues" evidence="8">
    <location>
        <begin position="947"/>
        <end position="972"/>
    </location>
</feature>
<proteinExistence type="inferred from homology"/>
<evidence type="ECO:0000256" key="8">
    <source>
        <dbReference type="SAM" id="MobiDB-lite"/>
    </source>
</evidence>
<dbReference type="InterPro" id="IPR003392">
    <property type="entry name" value="PTHD_SSD"/>
</dbReference>
<accession>A0A553PH59</accession>
<name>A0A553PH59_TIGCA</name>
<evidence type="ECO:0000256" key="5">
    <source>
        <dbReference type="ARBA" id="ARBA00022989"/>
    </source>
</evidence>
<evidence type="ECO:0000256" key="7">
    <source>
        <dbReference type="ARBA" id="ARBA00023180"/>
    </source>
</evidence>
<comment type="similarity">
    <text evidence="2">Belongs to the patched family.</text>
</comment>
<evidence type="ECO:0000256" key="3">
    <source>
        <dbReference type="ARBA" id="ARBA00022475"/>
    </source>
</evidence>
<organism evidence="11 12">
    <name type="scientific">Tigriopus californicus</name>
    <name type="common">Marine copepod</name>
    <dbReference type="NCBI Taxonomy" id="6832"/>
    <lineage>
        <taxon>Eukaryota</taxon>
        <taxon>Metazoa</taxon>
        <taxon>Ecdysozoa</taxon>
        <taxon>Arthropoda</taxon>
        <taxon>Crustacea</taxon>
        <taxon>Multicrustacea</taxon>
        <taxon>Hexanauplia</taxon>
        <taxon>Copepoda</taxon>
        <taxon>Harpacticoida</taxon>
        <taxon>Harpacticidae</taxon>
        <taxon>Tigriopus</taxon>
    </lineage>
</organism>
<dbReference type="PANTHER" id="PTHR10796:SF92">
    <property type="entry name" value="PATCHED-RELATED, ISOFORM A"/>
    <property type="match status" value="1"/>
</dbReference>
<keyword evidence="3" id="KW-1003">Cell membrane</keyword>
<dbReference type="OrthoDB" id="6510177at2759"/>
<dbReference type="PANTHER" id="PTHR10796">
    <property type="entry name" value="PATCHED-RELATED"/>
    <property type="match status" value="1"/>
</dbReference>
<dbReference type="OMA" id="ATEFIFA"/>
<feature type="transmembrane region" description="Helical" evidence="9">
    <location>
        <begin position="269"/>
        <end position="287"/>
    </location>
</feature>
<reference evidence="11 12" key="1">
    <citation type="journal article" date="2018" name="Nat. Ecol. Evol.">
        <title>Genomic signatures of mitonuclear coevolution across populations of Tigriopus californicus.</title>
        <authorList>
            <person name="Barreto F.S."/>
            <person name="Watson E.T."/>
            <person name="Lima T.G."/>
            <person name="Willett C.S."/>
            <person name="Edmands S."/>
            <person name="Li W."/>
            <person name="Burton R.S."/>
        </authorList>
    </citation>
    <scope>NUCLEOTIDE SEQUENCE [LARGE SCALE GENOMIC DNA]</scope>
    <source>
        <strain evidence="11 12">San Diego</strain>
    </source>
</reference>
<evidence type="ECO:0000256" key="2">
    <source>
        <dbReference type="ARBA" id="ARBA00005585"/>
    </source>
</evidence>
<dbReference type="InterPro" id="IPR051697">
    <property type="entry name" value="Patched_domain-protein"/>
</dbReference>
<dbReference type="GO" id="GO:0005886">
    <property type="term" value="C:plasma membrane"/>
    <property type="evidence" value="ECO:0007669"/>
    <property type="project" value="UniProtKB-SubCell"/>
</dbReference>
<dbReference type="Gene3D" id="1.20.1640.10">
    <property type="entry name" value="Multidrug efflux transporter AcrB transmembrane domain"/>
    <property type="match status" value="2"/>
</dbReference>
<dbReference type="SUPFAM" id="SSF82866">
    <property type="entry name" value="Multidrug efflux transporter AcrB transmembrane domain"/>
    <property type="match status" value="2"/>
</dbReference>
<dbReference type="EMBL" id="VCGU01000004">
    <property type="protein sequence ID" value="TRY77020.1"/>
    <property type="molecule type" value="Genomic_DNA"/>
</dbReference>
<feature type="transmembrane region" description="Helical" evidence="9">
    <location>
        <begin position="804"/>
        <end position="823"/>
    </location>
</feature>
<dbReference type="Pfam" id="PF02460">
    <property type="entry name" value="Patched"/>
    <property type="match status" value="1"/>
</dbReference>
<keyword evidence="7" id="KW-0325">Glycoprotein</keyword>
<keyword evidence="6 9" id="KW-0472">Membrane</keyword>
<dbReference type="InterPro" id="IPR000731">
    <property type="entry name" value="SSD"/>
</dbReference>
<feature type="compositionally biased region" description="Basic and acidic residues" evidence="8">
    <location>
        <begin position="1121"/>
        <end position="1130"/>
    </location>
</feature>
<evidence type="ECO:0000256" key="1">
    <source>
        <dbReference type="ARBA" id="ARBA00004651"/>
    </source>
</evidence>
<feature type="transmembrane region" description="Helical" evidence="9">
    <location>
        <begin position="369"/>
        <end position="390"/>
    </location>
</feature>
<evidence type="ECO:0000256" key="4">
    <source>
        <dbReference type="ARBA" id="ARBA00022692"/>
    </source>
</evidence>
<evidence type="ECO:0000256" key="6">
    <source>
        <dbReference type="ARBA" id="ARBA00023136"/>
    </source>
</evidence>
<dbReference type="Proteomes" id="UP000318571">
    <property type="component" value="Chromosome 5"/>
</dbReference>
<feature type="region of interest" description="Disordered" evidence="8">
    <location>
        <begin position="908"/>
        <end position="1070"/>
    </location>
</feature>
<feature type="domain" description="SSD" evidence="10">
    <location>
        <begin position="266"/>
        <end position="423"/>
    </location>
</feature>
<feature type="transmembrane region" description="Helical" evidence="9">
    <location>
        <begin position="494"/>
        <end position="514"/>
    </location>
</feature>
<feature type="transmembrane region" description="Helical" evidence="9">
    <location>
        <begin position="397"/>
        <end position="423"/>
    </location>
</feature>
<feature type="transmembrane region" description="Helical" evidence="9">
    <location>
        <begin position="835"/>
        <end position="857"/>
    </location>
</feature>
<feature type="transmembrane region" description="Helical" evidence="9">
    <location>
        <begin position="708"/>
        <end position="727"/>
    </location>
</feature>
<feature type="compositionally biased region" description="Polar residues" evidence="8">
    <location>
        <begin position="1054"/>
        <end position="1070"/>
    </location>
</feature>
<dbReference type="GO" id="GO:0030659">
    <property type="term" value="C:cytoplasmic vesicle membrane"/>
    <property type="evidence" value="ECO:0007669"/>
    <property type="project" value="TreeGrafter"/>
</dbReference>
<evidence type="ECO:0000313" key="11">
    <source>
        <dbReference type="EMBL" id="TRY77020.1"/>
    </source>
</evidence>
<comment type="subcellular location">
    <subcellularLocation>
        <location evidence="1">Cell membrane</location>
        <topology evidence="1">Multi-pass membrane protein</topology>
    </subcellularLocation>
</comment>
<evidence type="ECO:0000313" key="12">
    <source>
        <dbReference type="Proteomes" id="UP000318571"/>
    </source>
</evidence>
<protein>
    <recommendedName>
        <fullName evidence="10">SSD domain-containing protein</fullName>
    </recommendedName>
</protein>
<keyword evidence="5 9" id="KW-1133">Transmembrane helix</keyword>
<dbReference type="FunFam" id="1.20.1640.10:FF:000013">
    <property type="entry name" value="PaTched Related family"/>
    <property type="match status" value="1"/>
</dbReference>
<feature type="transmembrane region" description="Helical" evidence="9">
    <location>
        <begin position="299"/>
        <end position="321"/>
    </location>
</feature>
<evidence type="ECO:0000256" key="9">
    <source>
        <dbReference type="SAM" id="Phobius"/>
    </source>
</evidence>
<comment type="caution">
    <text evidence="11">The sequence shown here is derived from an EMBL/GenBank/DDBJ whole genome shotgun (WGS) entry which is preliminary data.</text>
</comment>
<feature type="transmembrane region" description="Helical" evidence="9">
    <location>
        <begin position="328"/>
        <end position="349"/>
    </location>
</feature>
<gene>
    <name evidence="11" type="ORF">TCAL_06368</name>
</gene>